<keyword evidence="2" id="KW-1185">Reference proteome</keyword>
<reference evidence="1 2" key="1">
    <citation type="submission" date="2018-08" db="EMBL/GenBank/DDBJ databases">
        <title>Actinomadura spongicola sp. nov., isolated from marine sponge Leucetta chagosensis.</title>
        <authorList>
            <person name="Li L."/>
            <person name="Lin H.W."/>
        </authorList>
    </citation>
    <scope>NUCLEOTIDE SEQUENCE [LARGE SCALE GENOMIC DNA]</scope>
    <source>
        <strain evidence="1 2">LHW52907</strain>
    </source>
</reference>
<dbReference type="EMBL" id="QVNQ01000009">
    <property type="protein sequence ID" value="RFS82456.1"/>
    <property type="molecule type" value="Genomic_DNA"/>
</dbReference>
<name>A0A372GAN0_9ACTN</name>
<sequence>MEGQRGKLLGPDEAGRFRERWHEVQAGFVDDPSASVREADDLASDAVEALGRVLTAQRRTLAEGLEQGNGADTERLRQTLRDYRELLNRVIDA</sequence>
<dbReference type="RefSeq" id="WP_117402809.1">
    <property type="nucleotide sequence ID" value="NZ_QVNQ01000009.1"/>
</dbReference>
<dbReference type="AlphaFoldDB" id="A0A372GAN0"/>
<dbReference type="OrthoDB" id="123178at2"/>
<proteinExistence type="predicted"/>
<gene>
    <name evidence="1" type="ORF">D0T12_27035</name>
</gene>
<comment type="caution">
    <text evidence="1">The sequence shown here is derived from an EMBL/GenBank/DDBJ whole genome shotgun (WGS) entry which is preliminary data.</text>
</comment>
<evidence type="ECO:0000313" key="2">
    <source>
        <dbReference type="Proteomes" id="UP000262882"/>
    </source>
</evidence>
<evidence type="ECO:0000313" key="1">
    <source>
        <dbReference type="EMBL" id="RFS82456.1"/>
    </source>
</evidence>
<protein>
    <submittedName>
        <fullName evidence="1">Uncharacterized protein</fullName>
    </submittedName>
</protein>
<accession>A0A372GAN0</accession>
<organism evidence="1 2">
    <name type="scientific">Actinomadura spongiicola</name>
    <dbReference type="NCBI Taxonomy" id="2303421"/>
    <lineage>
        <taxon>Bacteria</taxon>
        <taxon>Bacillati</taxon>
        <taxon>Actinomycetota</taxon>
        <taxon>Actinomycetes</taxon>
        <taxon>Streptosporangiales</taxon>
        <taxon>Thermomonosporaceae</taxon>
        <taxon>Actinomadura</taxon>
    </lineage>
</organism>
<dbReference type="Proteomes" id="UP000262882">
    <property type="component" value="Unassembled WGS sequence"/>
</dbReference>